<name>A0ABS2NFQ0_9BACI</name>
<reference evidence="2 3" key="1">
    <citation type="submission" date="2021-01" db="EMBL/GenBank/DDBJ databases">
        <title>Genomic Encyclopedia of Type Strains, Phase IV (KMG-IV): sequencing the most valuable type-strain genomes for metagenomic binning, comparative biology and taxonomic classification.</title>
        <authorList>
            <person name="Goeker M."/>
        </authorList>
    </citation>
    <scope>NUCLEOTIDE SEQUENCE [LARGE SCALE GENOMIC DNA]</scope>
    <source>
        <strain evidence="2 3">DSM 24834</strain>
    </source>
</reference>
<feature type="transmembrane region" description="Helical" evidence="1">
    <location>
        <begin position="100"/>
        <end position="122"/>
    </location>
</feature>
<dbReference type="Proteomes" id="UP001646157">
    <property type="component" value="Unassembled WGS sequence"/>
</dbReference>
<organism evidence="2 3">
    <name type="scientific">Rossellomorea pakistanensis</name>
    <dbReference type="NCBI Taxonomy" id="992288"/>
    <lineage>
        <taxon>Bacteria</taxon>
        <taxon>Bacillati</taxon>
        <taxon>Bacillota</taxon>
        <taxon>Bacilli</taxon>
        <taxon>Bacillales</taxon>
        <taxon>Bacillaceae</taxon>
        <taxon>Rossellomorea</taxon>
    </lineage>
</organism>
<dbReference type="EMBL" id="JAFBDZ010000003">
    <property type="protein sequence ID" value="MBM7586391.1"/>
    <property type="molecule type" value="Genomic_DNA"/>
</dbReference>
<proteinExistence type="predicted"/>
<keyword evidence="1" id="KW-1133">Transmembrane helix</keyword>
<dbReference type="Pfam" id="PF14154">
    <property type="entry name" value="DUF4306"/>
    <property type="match status" value="1"/>
</dbReference>
<protein>
    <recommendedName>
        <fullName evidence="4">DUF4306 domain-containing protein</fullName>
    </recommendedName>
</protein>
<feature type="transmembrane region" description="Helical" evidence="1">
    <location>
        <begin position="72"/>
        <end position="93"/>
    </location>
</feature>
<keyword evidence="3" id="KW-1185">Reference proteome</keyword>
<comment type="caution">
    <text evidence="2">The sequence shown here is derived from an EMBL/GenBank/DDBJ whole genome shotgun (WGS) entry which is preliminary data.</text>
</comment>
<evidence type="ECO:0000313" key="3">
    <source>
        <dbReference type="Proteomes" id="UP001646157"/>
    </source>
</evidence>
<evidence type="ECO:0000256" key="1">
    <source>
        <dbReference type="SAM" id="Phobius"/>
    </source>
</evidence>
<sequence>MSLKNLVQLMFAILLILFSTSATWYEGSAILDNPWEWKYTALFSQWIHGEVQHHSDISQLDFFIYAAKFKPAYPLMMFISGFYLIIVLGYVIIGNYHKKLAIFLGSIGALLFLLGSIIASSPTIGGNLFTVVFMLVASICIFTALTLYFQWYKRIKVRVFSTK</sequence>
<dbReference type="RefSeq" id="WP_239587620.1">
    <property type="nucleotide sequence ID" value="NZ_JAFBDZ010000003.1"/>
</dbReference>
<evidence type="ECO:0008006" key="4">
    <source>
        <dbReference type="Google" id="ProtNLM"/>
    </source>
</evidence>
<gene>
    <name evidence="2" type="ORF">JOC86_002943</name>
</gene>
<feature type="transmembrane region" description="Helical" evidence="1">
    <location>
        <begin position="128"/>
        <end position="149"/>
    </location>
</feature>
<keyword evidence="1" id="KW-0472">Membrane</keyword>
<accession>A0ABS2NFQ0</accession>
<evidence type="ECO:0000313" key="2">
    <source>
        <dbReference type="EMBL" id="MBM7586391.1"/>
    </source>
</evidence>
<dbReference type="InterPro" id="IPR025440">
    <property type="entry name" value="DUF4306"/>
</dbReference>
<keyword evidence="1" id="KW-0812">Transmembrane</keyword>